<name>A0A4V6ARI9_COLLU</name>
<protein>
    <recommendedName>
        <fullName evidence="7 8">Ribosome biogenesis protein NSA2 homolog</fullName>
    </recommendedName>
</protein>
<dbReference type="InterPro" id="IPR022309">
    <property type="entry name" value="Ribosomal_Se8/biogenesis_NSA2"/>
</dbReference>
<evidence type="ECO:0000313" key="11">
    <source>
        <dbReference type="Proteomes" id="UP000298787"/>
    </source>
</evidence>
<evidence type="ECO:0000256" key="6">
    <source>
        <dbReference type="ARBA" id="ARBA00023242"/>
    </source>
</evidence>
<keyword evidence="11" id="KW-1185">Reference proteome</keyword>
<dbReference type="EMBL" id="CM014093">
    <property type="protein sequence ID" value="TKS84662.1"/>
    <property type="molecule type" value="Genomic_DNA"/>
</dbReference>
<dbReference type="GO" id="GO:0030684">
    <property type="term" value="C:preribosome"/>
    <property type="evidence" value="ECO:0007669"/>
    <property type="project" value="UniProtKB-ARBA"/>
</dbReference>
<comment type="function">
    <text evidence="8">Involved in the biogenesis of the 60S ribosomal subunit. May play a part in the quality control of pre-60S particles.</text>
</comment>
<keyword evidence="4 8" id="KW-0690">Ribosome biogenesis</keyword>
<dbReference type="GO" id="GO:0006364">
    <property type="term" value="P:rRNA processing"/>
    <property type="evidence" value="ECO:0007669"/>
    <property type="project" value="UniProtKB-KW"/>
</dbReference>
<sequence>MPQNEHIELHRKRHGYRLDHHEKKRKKESREAHERSHKARKLIGLKAKLYHKQRHAGEDPDEEDEKPNNSDFYLCSIKMHEQRRTKQKNDDKTPEGAVPAYLLDREGQSRAKVLSNMIKQKRKEKAGKWEVPLPKVRAQGETEVLKVIKTGKRQKKAWKRMVTKVCFVGDGFTRKPPKYERFIRPMGLRFKKAHVTHPELKATFCLPILGVKKNPSSPLYTSLGVITKGTVVEVNVSELGLVTQGGKVIWGKYAQVTNNPENDGCINAVLLV</sequence>
<dbReference type="CDD" id="cd11381">
    <property type="entry name" value="NSA2"/>
    <property type="match status" value="1"/>
</dbReference>
<feature type="compositionally biased region" description="Basic residues" evidence="9">
    <location>
        <begin position="35"/>
        <end position="54"/>
    </location>
</feature>
<evidence type="ECO:0000256" key="8">
    <source>
        <dbReference type="RuleBase" id="RU367114"/>
    </source>
</evidence>
<keyword evidence="5 8" id="KW-0698">rRNA processing</keyword>
<dbReference type="STRING" id="240159.A0A4V6ARI9"/>
<evidence type="ECO:0000256" key="1">
    <source>
        <dbReference type="ARBA" id="ARBA00004604"/>
    </source>
</evidence>
<dbReference type="GO" id="GO:0005730">
    <property type="term" value="C:nucleolus"/>
    <property type="evidence" value="ECO:0007669"/>
    <property type="project" value="UniProtKB-SubCell"/>
</dbReference>
<dbReference type="FunFam" id="2.40.10.310:FF:000001">
    <property type="entry name" value="NSA2, ribosome biogenesis homolog"/>
    <property type="match status" value="1"/>
</dbReference>
<dbReference type="Pfam" id="PF01201">
    <property type="entry name" value="Ribosomal_S8e"/>
    <property type="match status" value="1"/>
</dbReference>
<dbReference type="InterPro" id="IPR039411">
    <property type="entry name" value="NSA2_fam"/>
</dbReference>
<evidence type="ECO:0000313" key="10">
    <source>
        <dbReference type="EMBL" id="TKS84662.1"/>
    </source>
</evidence>
<comment type="subunit">
    <text evidence="3 8">Component of the pre-66S ribosomal particle.</text>
</comment>
<feature type="region of interest" description="Disordered" evidence="9">
    <location>
        <begin position="1"/>
        <end position="70"/>
    </location>
</feature>
<dbReference type="GO" id="GO:0042273">
    <property type="term" value="P:ribosomal large subunit biogenesis"/>
    <property type="evidence" value="ECO:0007669"/>
    <property type="project" value="UniProtKB-ARBA"/>
</dbReference>
<dbReference type="Proteomes" id="UP000298787">
    <property type="component" value="Chromosome 16"/>
</dbReference>
<gene>
    <name evidence="10" type="ORF">D9C73_018570</name>
</gene>
<organism evidence="10 11">
    <name type="scientific">Collichthys lucidus</name>
    <name type="common">Big head croaker</name>
    <name type="synonym">Sciaena lucida</name>
    <dbReference type="NCBI Taxonomy" id="240159"/>
    <lineage>
        <taxon>Eukaryota</taxon>
        <taxon>Metazoa</taxon>
        <taxon>Chordata</taxon>
        <taxon>Craniata</taxon>
        <taxon>Vertebrata</taxon>
        <taxon>Euteleostomi</taxon>
        <taxon>Actinopterygii</taxon>
        <taxon>Neopterygii</taxon>
        <taxon>Teleostei</taxon>
        <taxon>Neoteleostei</taxon>
        <taxon>Acanthomorphata</taxon>
        <taxon>Eupercaria</taxon>
        <taxon>Sciaenidae</taxon>
        <taxon>Collichthys</taxon>
    </lineage>
</organism>
<keyword evidence="8" id="KW-0687">Ribonucleoprotein</keyword>
<accession>A0A4V6ARI9</accession>
<reference evidence="10 11" key="1">
    <citation type="submission" date="2019-01" db="EMBL/GenBank/DDBJ databases">
        <title>Genome Assembly of Collichthys lucidus.</title>
        <authorList>
            <person name="Cai M."/>
            <person name="Xiao S."/>
        </authorList>
    </citation>
    <scope>NUCLEOTIDE SEQUENCE [LARGE SCALE GENOMIC DNA]</scope>
    <source>
        <strain evidence="10">JT15FE1705JMU</strain>
        <tissue evidence="10">Muscle</tissue>
    </source>
</reference>
<dbReference type="Gene3D" id="2.40.10.310">
    <property type="match status" value="1"/>
</dbReference>
<comment type="subcellular location">
    <subcellularLocation>
        <location evidence="1 8">Nucleus</location>
        <location evidence="1 8">Nucleolus</location>
    </subcellularLocation>
</comment>
<proteinExistence type="inferred from homology"/>
<evidence type="ECO:0000256" key="4">
    <source>
        <dbReference type="ARBA" id="ARBA00022517"/>
    </source>
</evidence>
<evidence type="ECO:0000256" key="5">
    <source>
        <dbReference type="ARBA" id="ARBA00022552"/>
    </source>
</evidence>
<evidence type="ECO:0000256" key="3">
    <source>
        <dbReference type="ARBA" id="ARBA00011187"/>
    </source>
</evidence>
<dbReference type="AlphaFoldDB" id="A0A4V6ARI9"/>
<evidence type="ECO:0000256" key="7">
    <source>
        <dbReference type="ARBA" id="ARBA00068584"/>
    </source>
</evidence>
<evidence type="ECO:0000256" key="2">
    <source>
        <dbReference type="ARBA" id="ARBA00005424"/>
    </source>
</evidence>
<keyword evidence="6 8" id="KW-0539">Nucleus</keyword>
<dbReference type="PANTHER" id="PTHR12642">
    <property type="entry name" value="RIBOSOME BIOGENESIS PROTEIN NSA2 HOMOLOG"/>
    <property type="match status" value="1"/>
</dbReference>
<comment type="similarity">
    <text evidence="2 8">Belongs to the eukaryotic ribosomal protein eS8 family. Ribosome biogenesis protein NSA2 subfamily.</text>
</comment>
<evidence type="ECO:0000256" key="9">
    <source>
        <dbReference type="SAM" id="MobiDB-lite"/>
    </source>
</evidence>